<proteinExistence type="predicted"/>
<dbReference type="InterPro" id="IPR029044">
    <property type="entry name" value="Nucleotide-diphossugar_trans"/>
</dbReference>
<feature type="domain" description="Glycosyltransferase 2-like" evidence="1">
    <location>
        <begin position="22"/>
        <end position="158"/>
    </location>
</feature>
<dbReference type="RefSeq" id="WP_080459633.1">
    <property type="nucleotide sequence ID" value="NZ_JXMW01000003.1"/>
</dbReference>
<dbReference type="Proteomes" id="UP000191661">
    <property type="component" value="Unassembled WGS sequence"/>
</dbReference>
<accession>A0A1V6N483</accession>
<dbReference type="InterPro" id="IPR001173">
    <property type="entry name" value="Glyco_trans_2-like"/>
</dbReference>
<dbReference type="GO" id="GO:0016758">
    <property type="term" value="F:hexosyltransferase activity"/>
    <property type="evidence" value="ECO:0007669"/>
    <property type="project" value="UniProtKB-ARBA"/>
</dbReference>
<sequence>MIRHVKQFNIYLGGIKINYRFSIILPAYNVENHIRDTLNSLVNQSFQDFEVILVNDGSTDSTQNIIDEYCNKYSNFKYIYQENQGVAVARNNALKLVTGEYIGFLDPDGDLFFEEALYNINETIKFHKSQNTIPDLIIGPQTSFDTWSRREYKNAKILSHLDNILPHDEKIIWTMLILNKMFRREKLIETGVKMPLLTHSSDAGFFFSYLYQCDKIVGCPHNFLLYKKRLFSDDSSLSQDSNLDSVNSYYKSYKIILNAFQEYCDKYKIELIKQGRENELTGFNRYMLNYIDTLRYKECTALFIKITYRFFWKSDDKTLKRVKEIIDELKEDMFPPTWEKCIKSNNDLDLNNLITSHKEMAKNPIISIVLGNLKVDSNKDSDINNFNINKISLNRIIHNIYNSHFPAFELIVPNEFKSILDDNVINKENIKFIESDYSHDFKNRAIELSKGKYMFFIEENILFSPNLFKKMFDKINGNDYNWVMDPMCSVIEDKFSNNDTYNINKFSKRELINSNTEYDCFLSDKLFNKEFLKNNDFKFSNDIRVDIKRLYEIGKYKKINENFILTNNEYLKAPFISLIIDNMDISNENFNKLLESIYTQNFNSFDVILNGKLKSKVNEEFLEKSNLSILETVEKFNFKKIAIERSKSKYGFFIDVPLYLGSNSLKNLFFNIEKKQNIKRSDKNGYAFTSSPFYYFNDNDGDKKLIKIFSSNLLAYTYKDLNYSSYKSKFMIFDLYLSNKLFNLDILKENNIHFENSYEDVLNLYKNFKFSKINQKSILTSLNQKNLFKSGFNNGKIPFLINFQYYIHKLIFIIIILRRNLKNIAN</sequence>
<name>A0A1V6N483_METAZ</name>
<evidence type="ECO:0000313" key="3">
    <source>
        <dbReference type="Proteomes" id="UP000191661"/>
    </source>
</evidence>
<keyword evidence="3" id="KW-1185">Reference proteome</keyword>
<reference evidence="2 3" key="1">
    <citation type="submission" date="2014-12" db="EMBL/GenBank/DDBJ databases">
        <title>Genome sequence of Methanobrevibacter arboriphilicus DH1, DSM1125.</title>
        <authorList>
            <person name="Poehlein A."/>
            <person name="Thauer R.K."/>
            <person name="Seedorf H."/>
            <person name="Daniel R."/>
        </authorList>
    </citation>
    <scope>NUCLEOTIDE SEQUENCE [LARGE SCALE GENOMIC DNA]</scope>
    <source>
        <strain evidence="2 3">DH1</strain>
    </source>
</reference>
<evidence type="ECO:0000259" key="1">
    <source>
        <dbReference type="Pfam" id="PF00535"/>
    </source>
</evidence>
<keyword evidence="2" id="KW-0808">Transferase</keyword>
<organism evidence="2 3">
    <name type="scientific">Methanobrevibacter arboriphilus JCM 13429 = DSM 1125</name>
    <dbReference type="NCBI Taxonomy" id="1300164"/>
    <lineage>
        <taxon>Archaea</taxon>
        <taxon>Methanobacteriati</taxon>
        <taxon>Methanobacteriota</taxon>
        <taxon>Methanomada group</taxon>
        <taxon>Methanobacteria</taxon>
        <taxon>Methanobacteriales</taxon>
        <taxon>Methanobacteriaceae</taxon>
        <taxon>Methanobrevibacter</taxon>
    </lineage>
</organism>
<protein>
    <submittedName>
        <fullName evidence="2">Glycosyltransferase, family 2</fullName>
    </submittedName>
</protein>
<dbReference type="SUPFAM" id="SSF53448">
    <property type="entry name" value="Nucleotide-diphospho-sugar transferases"/>
    <property type="match status" value="2"/>
</dbReference>
<dbReference type="PANTHER" id="PTHR22916:SF3">
    <property type="entry name" value="UDP-GLCNAC:BETAGAL BETA-1,3-N-ACETYLGLUCOSAMINYLTRANSFERASE-LIKE PROTEIN 1"/>
    <property type="match status" value="1"/>
</dbReference>
<gene>
    <name evidence="2" type="ORF">MBBAR_3c00520</name>
</gene>
<dbReference type="EMBL" id="JXMW01000003">
    <property type="protein sequence ID" value="OQD59397.1"/>
    <property type="molecule type" value="Genomic_DNA"/>
</dbReference>
<dbReference type="CDD" id="cd00761">
    <property type="entry name" value="Glyco_tranf_GTA_type"/>
    <property type="match status" value="1"/>
</dbReference>
<dbReference type="OrthoDB" id="77457at2157"/>
<dbReference type="PANTHER" id="PTHR22916">
    <property type="entry name" value="GLYCOSYLTRANSFERASE"/>
    <property type="match status" value="1"/>
</dbReference>
<dbReference type="AlphaFoldDB" id="A0A1V6N483"/>
<dbReference type="Pfam" id="PF00535">
    <property type="entry name" value="Glycos_transf_2"/>
    <property type="match status" value="1"/>
</dbReference>
<evidence type="ECO:0000313" key="2">
    <source>
        <dbReference type="EMBL" id="OQD59397.1"/>
    </source>
</evidence>
<dbReference type="Gene3D" id="3.90.550.10">
    <property type="entry name" value="Spore Coat Polysaccharide Biosynthesis Protein SpsA, Chain A"/>
    <property type="match status" value="2"/>
</dbReference>
<comment type="caution">
    <text evidence="2">The sequence shown here is derived from an EMBL/GenBank/DDBJ whole genome shotgun (WGS) entry which is preliminary data.</text>
</comment>